<reference evidence="2 3" key="1">
    <citation type="journal article" date="2018" name="Front. Plant Sci.">
        <title>Red Clover (Trifolium pratense) and Zigzag Clover (T. medium) - A Picture of Genomic Similarities and Differences.</title>
        <authorList>
            <person name="Dluhosova J."/>
            <person name="Istvanek J."/>
            <person name="Nedelnik J."/>
            <person name="Repkova J."/>
        </authorList>
    </citation>
    <scope>NUCLEOTIDE SEQUENCE [LARGE SCALE GENOMIC DNA]</scope>
    <source>
        <strain evidence="3">cv. 10/8</strain>
        <tissue evidence="2">Leaf</tissue>
    </source>
</reference>
<keyword evidence="3" id="KW-1185">Reference proteome</keyword>
<evidence type="ECO:0000313" key="3">
    <source>
        <dbReference type="Proteomes" id="UP000265520"/>
    </source>
</evidence>
<dbReference type="EMBL" id="LXQA011401552">
    <property type="protein sequence ID" value="MCI95961.1"/>
    <property type="molecule type" value="Genomic_DNA"/>
</dbReference>
<feature type="non-terminal residue" evidence="2">
    <location>
        <position position="1"/>
    </location>
</feature>
<feature type="region of interest" description="Disordered" evidence="1">
    <location>
        <begin position="1"/>
        <end position="21"/>
    </location>
</feature>
<sequence>SVETCRSQGVRFISTPSSYPS</sequence>
<comment type="caution">
    <text evidence="2">The sequence shown here is derived from an EMBL/GenBank/DDBJ whole genome shotgun (WGS) entry which is preliminary data.</text>
</comment>
<dbReference type="Proteomes" id="UP000265520">
    <property type="component" value="Unassembled WGS sequence"/>
</dbReference>
<protein>
    <submittedName>
        <fullName evidence="2">Uncharacterized protein</fullName>
    </submittedName>
</protein>
<accession>A0A392W9Z6</accession>
<proteinExistence type="predicted"/>
<evidence type="ECO:0000313" key="2">
    <source>
        <dbReference type="EMBL" id="MCI95961.1"/>
    </source>
</evidence>
<name>A0A392W9Z6_9FABA</name>
<dbReference type="AlphaFoldDB" id="A0A392W9Z6"/>
<organism evidence="2 3">
    <name type="scientific">Trifolium medium</name>
    <dbReference type="NCBI Taxonomy" id="97028"/>
    <lineage>
        <taxon>Eukaryota</taxon>
        <taxon>Viridiplantae</taxon>
        <taxon>Streptophyta</taxon>
        <taxon>Embryophyta</taxon>
        <taxon>Tracheophyta</taxon>
        <taxon>Spermatophyta</taxon>
        <taxon>Magnoliopsida</taxon>
        <taxon>eudicotyledons</taxon>
        <taxon>Gunneridae</taxon>
        <taxon>Pentapetalae</taxon>
        <taxon>rosids</taxon>
        <taxon>fabids</taxon>
        <taxon>Fabales</taxon>
        <taxon>Fabaceae</taxon>
        <taxon>Papilionoideae</taxon>
        <taxon>50 kb inversion clade</taxon>
        <taxon>NPAAA clade</taxon>
        <taxon>Hologalegina</taxon>
        <taxon>IRL clade</taxon>
        <taxon>Trifolieae</taxon>
        <taxon>Trifolium</taxon>
    </lineage>
</organism>
<evidence type="ECO:0000256" key="1">
    <source>
        <dbReference type="SAM" id="MobiDB-lite"/>
    </source>
</evidence>